<comment type="caution">
    <text evidence="3">The sequence shown here is derived from an EMBL/GenBank/DDBJ whole genome shotgun (WGS) entry which is preliminary data.</text>
</comment>
<dbReference type="EMBL" id="LJQB01000060">
    <property type="protein sequence ID" value="KPW84211.1"/>
    <property type="molecule type" value="Genomic_DNA"/>
</dbReference>
<dbReference type="InterPro" id="IPR053145">
    <property type="entry name" value="AB_hydrolase_Est10"/>
</dbReference>
<feature type="region of interest" description="Disordered" evidence="1">
    <location>
        <begin position="357"/>
        <end position="405"/>
    </location>
</feature>
<proteinExistence type="predicted"/>
<name>A0A0P9M8K7_9PSED</name>
<feature type="compositionally biased region" description="Low complexity" evidence="1">
    <location>
        <begin position="385"/>
        <end position="397"/>
    </location>
</feature>
<dbReference type="PATRIC" id="fig|200452.3.peg.882"/>
<dbReference type="Proteomes" id="UP000050411">
    <property type="component" value="Unassembled WGS sequence"/>
</dbReference>
<dbReference type="Gene3D" id="3.40.50.1820">
    <property type="entry name" value="alpha/beta hydrolase"/>
    <property type="match status" value="1"/>
</dbReference>
<evidence type="ECO:0000313" key="4">
    <source>
        <dbReference type="Proteomes" id="UP000050411"/>
    </source>
</evidence>
<gene>
    <name evidence="3" type="ORF">ALO92_04458</name>
</gene>
<evidence type="ECO:0000313" key="3">
    <source>
        <dbReference type="EMBL" id="KPW84211.1"/>
    </source>
</evidence>
<evidence type="ECO:0000256" key="1">
    <source>
        <dbReference type="SAM" id="MobiDB-lite"/>
    </source>
</evidence>
<dbReference type="PANTHER" id="PTHR43265">
    <property type="entry name" value="ESTERASE ESTD"/>
    <property type="match status" value="1"/>
</dbReference>
<dbReference type="PANTHER" id="PTHR43265:SF1">
    <property type="entry name" value="ESTERASE ESTD"/>
    <property type="match status" value="1"/>
</dbReference>
<evidence type="ECO:0000259" key="2">
    <source>
        <dbReference type="Pfam" id="PF12146"/>
    </source>
</evidence>
<feature type="domain" description="Serine aminopeptidase S33" evidence="2">
    <location>
        <begin position="502"/>
        <end position="704"/>
    </location>
</feature>
<organism evidence="3 4">
    <name type="scientific">Pseudomonas congelans</name>
    <dbReference type="NCBI Taxonomy" id="200452"/>
    <lineage>
        <taxon>Bacteria</taxon>
        <taxon>Pseudomonadati</taxon>
        <taxon>Pseudomonadota</taxon>
        <taxon>Gammaproteobacteria</taxon>
        <taxon>Pseudomonadales</taxon>
        <taxon>Pseudomonadaceae</taxon>
        <taxon>Pseudomonas</taxon>
    </lineage>
</organism>
<dbReference type="InterPro" id="IPR029058">
    <property type="entry name" value="AB_hydrolase_fold"/>
</dbReference>
<protein>
    <recommendedName>
        <fullName evidence="2">Serine aminopeptidase S33 domain-containing protein</fullName>
    </recommendedName>
</protein>
<accession>A0A0P9M8K7</accession>
<dbReference type="AlphaFoldDB" id="A0A0P9M8K7"/>
<dbReference type="InterPro" id="IPR022742">
    <property type="entry name" value="Hydrolase_4"/>
</dbReference>
<dbReference type="SUPFAM" id="SSF53474">
    <property type="entry name" value="alpha/beta-Hydrolases"/>
    <property type="match status" value="1"/>
</dbReference>
<dbReference type="GO" id="GO:0052689">
    <property type="term" value="F:carboxylic ester hydrolase activity"/>
    <property type="evidence" value="ECO:0007669"/>
    <property type="project" value="TreeGrafter"/>
</dbReference>
<reference evidence="3 4" key="1">
    <citation type="submission" date="2015-09" db="EMBL/GenBank/DDBJ databases">
        <title>Genome announcement of multiple Pseudomonas syringae strains.</title>
        <authorList>
            <person name="Thakur S."/>
            <person name="Wang P.W."/>
            <person name="Gong Y."/>
            <person name="Weir B.S."/>
            <person name="Guttman D.S."/>
        </authorList>
    </citation>
    <scope>NUCLEOTIDE SEQUENCE [LARGE SCALE GENOMIC DNA]</scope>
    <source>
        <strain evidence="3 4">ICMP19117</strain>
    </source>
</reference>
<dbReference type="Pfam" id="PF12146">
    <property type="entry name" value="Hydrolase_4"/>
    <property type="match status" value="1"/>
</dbReference>
<sequence>MPQHRCVDADIGVLTAMTQQVIKQNDGHHRFGNRCGTNADTRVMPTLGDDVGCVAVDIDRKTWRGDAGRRLERQVRDDRLAGGNAAENAARVIGQESLWRHLVTVLGATLGNTVETGTDFHTLDRVDAHQRMGQFSVQTIEDRLAKTRHHAFCDHGDFRTDRVLITSQLVHVGFQLRHLVRVGAEKRVVFHRIPGLERDLDRAKLAHVTANDDALACKILLGNGTSGHTHGGFPGRTATAATVITNAVLVVIGVIGVGRAEQVLDRRIVLGLLIGIADQQTDGRAGGPALEDTRENLDFIGLLTLRGMAAGARLAPIQVALQVLQVQFQPRRAAVDDSDQRRAVAFAGGGDSEQLAESVAGHAGAPKNQPKNQIVKPSSPVYAGSRFSSSSNLLSPRASKRDSPNDGLAMLSGISLLRVPNALRLLAVPITLILSLAAATASAAAPSAVQRPISVDTENGKLYGTLLMPRSDKPVPVVLIIAGSGPTDRDGNNPEGGRNDSMKRLAVILASNNIASVRYDKRGVAASKAVTPDERNLSVDRYVADVQLWARALKANPRLGQLILLGHSEGALVATLAAEKVGAAALISVAGTGRPVDQVLREQFQERLPPDLLQRSDQLLDELKAGKTDDNVPAELEVVFRPSVQPYLISLFRQDPAAAFGALHIPALIVQGRNDIQVGVGDALLLQKAKPDAQLALIDGMNHVLRIVPDDLQQQLLSYRNPTQPLASEVTERILSFIKALPNPDAPPGKKI</sequence>